<organism evidence="3 4">
    <name type="scientific">Sphingobacterium suaedae</name>
    <dbReference type="NCBI Taxonomy" id="1686402"/>
    <lineage>
        <taxon>Bacteria</taxon>
        <taxon>Pseudomonadati</taxon>
        <taxon>Bacteroidota</taxon>
        <taxon>Sphingobacteriia</taxon>
        <taxon>Sphingobacteriales</taxon>
        <taxon>Sphingobacteriaceae</taxon>
        <taxon>Sphingobacterium</taxon>
    </lineage>
</organism>
<accession>A0ABW5KE91</accession>
<dbReference type="PANTHER" id="PTHR43798:SF33">
    <property type="entry name" value="HYDROLASE, PUTATIVE (AFU_ORTHOLOGUE AFUA_2G14860)-RELATED"/>
    <property type="match status" value="1"/>
</dbReference>
<keyword evidence="1" id="KW-1133">Transmembrane helix</keyword>
<keyword evidence="3" id="KW-0378">Hydrolase</keyword>
<evidence type="ECO:0000259" key="2">
    <source>
        <dbReference type="Pfam" id="PF00561"/>
    </source>
</evidence>
<dbReference type="RefSeq" id="WP_380901922.1">
    <property type="nucleotide sequence ID" value="NZ_JBHUEG010000007.1"/>
</dbReference>
<evidence type="ECO:0000313" key="3">
    <source>
        <dbReference type="EMBL" id="MFD2547301.1"/>
    </source>
</evidence>
<reference evidence="4" key="1">
    <citation type="journal article" date="2019" name="Int. J. Syst. Evol. Microbiol.">
        <title>The Global Catalogue of Microorganisms (GCM) 10K type strain sequencing project: providing services to taxonomists for standard genome sequencing and annotation.</title>
        <authorList>
            <consortium name="The Broad Institute Genomics Platform"/>
            <consortium name="The Broad Institute Genome Sequencing Center for Infectious Disease"/>
            <person name="Wu L."/>
            <person name="Ma J."/>
        </authorList>
    </citation>
    <scope>NUCLEOTIDE SEQUENCE [LARGE SCALE GENOMIC DNA]</scope>
    <source>
        <strain evidence="4">KCTC 42662</strain>
    </source>
</reference>
<comment type="caution">
    <text evidence="3">The sequence shown here is derived from an EMBL/GenBank/DDBJ whole genome shotgun (WGS) entry which is preliminary data.</text>
</comment>
<dbReference type="InterPro" id="IPR000073">
    <property type="entry name" value="AB_hydrolase_1"/>
</dbReference>
<evidence type="ECO:0000256" key="1">
    <source>
        <dbReference type="SAM" id="Phobius"/>
    </source>
</evidence>
<dbReference type="Proteomes" id="UP001597545">
    <property type="component" value="Unassembled WGS sequence"/>
</dbReference>
<keyword evidence="1" id="KW-0812">Transmembrane</keyword>
<keyword evidence="4" id="KW-1185">Reference proteome</keyword>
<feature type="transmembrane region" description="Helical" evidence="1">
    <location>
        <begin position="6"/>
        <end position="28"/>
    </location>
</feature>
<keyword evidence="1" id="KW-0472">Membrane</keyword>
<evidence type="ECO:0000313" key="4">
    <source>
        <dbReference type="Proteomes" id="UP001597545"/>
    </source>
</evidence>
<feature type="domain" description="AB hydrolase-1" evidence="2">
    <location>
        <begin position="63"/>
        <end position="171"/>
    </location>
</feature>
<name>A0ABW5KE91_9SPHI</name>
<gene>
    <name evidence="3" type="ORF">ACFSR5_06525</name>
</gene>
<dbReference type="InterPro" id="IPR029058">
    <property type="entry name" value="AB_hydrolase_fold"/>
</dbReference>
<dbReference type="InterPro" id="IPR050266">
    <property type="entry name" value="AB_hydrolase_sf"/>
</dbReference>
<proteinExistence type="predicted"/>
<protein>
    <submittedName>
        <fullName evidence="3">Alpha/beta fold hydrolase</fullName>
    </submittedName>
</protein>
<dbReference type="Gene3D" id="3.40.50.1820">
    <property type="entry name" value="alpha/beta hydrolase"/>
    <property type="match status" value="1"/>
</dbReference>
<dbReference type="GO" id="GO:0016787">
    <property type="term" value="F:hydrolase activity"/>
    <property type="evidence" value="ECO:0007669"/>
    <property type="project" value="UniProtKB-KW"/>
</dbReference>
<dbReference type="PANTHER" id="PTHR43798">
    <property type="entry name" value="MONOACYLGLYCEROL LIPASE"/>
    <property type="match status" value="1"/>
</dbReference>
<dbReference type="Pfam" id="PF00561">
    <property type="entry name" value="Abhydrolase_1"/>
    <property type="match status" value="1"/>
</dbReference>
<sequence>MNIFHLVKKIIIIFFSLIATILLVGILFESWSRAKAEKIIPNGQFAEVDHCRIHYLKKGTGGPTVVFESALCPEGHLQWYLIQQELSSYATTISYDRAGILWSERGENPKTGEQIAEELHLLLEKSNAPKPYILTGHSMGGMLIRFFVDKYPQDVAGVVLVDSQHPENQKYLSPELYKLVNQGLPVGFLKFANTFGLARLMFRDIFPPSAHYQYQNAIMPALLHKSAAGVLEEQQQMTSIKYAASQIKSFGNIPLYVVSATDTSRFDSLFKEEKMRAEIVTAWENMQKNLLSLSSNSQHYLVAGSSHYITLDQPGGIVGAIKEMIFQFRRKQPLTGNR</sequence>
<dbReference type="SUPFAM" id="SSF53474">
    <property type="entry name" value="alpha/beta-Hydrolases"/>
    <property type="match status" value="1"/>
</dbReference>
<dbReference type="EMBL" id="JBHULR010000003">
    <property type="protein sequence ID" value="MFD2547301.1"/>
    <property type="molecule type" value="Genomic_DNA"/>
</dbReference>